<dbReference type="EMBL" id="MNAD01000545">
    <property type="protein sequence ID" value="OJT11985.1"/>
    <property type="molecule type" value="Genomic_DNA"/>
</dbReference>
<dbReference type="InterPro" id="IPR010730">
    <property type="entry name" value="HET"/>
</dbReference>
<evidence type="ECO:0000313" key="3">
    <source>
        <dbReference type="EMBL" id="OJT11985.1"/>
    </source>
</evidence>
<name>A0A1M2VWK7_TRAPU</name>
<dbReference type="PANTHER" id="PTHR10622">
    <property type="entry name" value="HET DOMAIN-CONTAINING PROTEIN"/>
    <property type="match status" value="1"/>
</dbReference>
<accession>A0A1M2VWK7</accession>
<dbReference type="OrthoDB" id="2756291at2759"/>
<dbReference type="Pfam" id="PF06985">
    <property type="entry name" value="HET"/>
    <property type="match status" value="1"/>
</dbReference>
<gene>
    <name evidence="3" type="ORF">TRAPUB_11458</name>
</gene>
<feature type="domain" description="Heterokaryon incompatibility" evidence="1">
    <location>
        <begin position="23"/>
        <end position="141"/>
    </location>
</feature>
<evidence type="ECO:0000259" key="2">
    <source>
        <dbReference type="Pfam" id="PF26640"/>
    </source>
</evidence>
<evidence type="ECO:0000313" key="4">
    <source>
        <dbReference type="Proteomes" id="UP000184267"/>
    </source>
</evidence>
<dbReference type="AlphaFoldDB" id="A0A1M2VWK7"/>
<protein>
    <submittedName>
        <fullName evidence="3">Vegetative incompatibility protein HET-E-1</fullName>
    </submittedName>
</protein>
<dbReference type="Pfam" id="PF26640">
    <property type="entry name" value="DUF8212"/>
    <property type="match status" value="1"/>
</dbReference>
<dbReference type="STRING" id="154538.A0A1M2VWK7"/>
<dbReference type="InterPro" id="IPR058525">
    <property type="entry name" value="DUF8212"/>
</dbReference>
<feature type="domain" description="DUF8212" evidence="2">
    <location>
        <begin position="257"/>
        <end position="402"/>
    </location>
</feature>
<keyword evidence="4" id="KW-1185">Reference proteome</keyword>
<dbReference type="Proteomes" id="UP000184267">
    <property type="component" value="Unassembled WGS sequence"/>
</dbReference>
<proteinExistence type="predicted"/>
<dbReference type="PANTHER" id="PTHR10622:SF10">
    <property type="entry name" value="HET DOMAIN-CONTAINING PROTEIN"/>
    <property type="match status" value="1"/>
</dbReference>
<reference evidence="3 4" key="1">
    <citation type="submission" date="2016-10" db="EMBL/GenBank/DDBJ databases">
        <title>Genome sequence of the basidiomycete white-rot fungus Trametes pubescens.</title>
        <authorList>
            <person name="Makela M.R."/>
            <person name="Granchi Z."/>
            <person name="Peng M."/>
            <person name="De Vries R.P."/>
            <person name="Grigoriev I."/>
            <person name="Riley R."/>
            <person name="Hilden K."/>
        </authorList>
    </citation>
    <scope>NUCLEOTIDE SEQUENCE [LARGE SCALE GENOMIC DNA]</scope>
    <source>
        <strain evidence="3 4">FBCC735</strain>
    </source>
</reference>
<sequence length="635" mass="71665">MPRFLNTWTGEFEWHNAPEKVPYAILSHTWRSPDKGGEQTYDDIRKLQADAAELRKGLHALTSTIPPESGPADVLPLIYHDRKLCDKIKSTCRIAREAGFRLVWIDSCCIDKTSSAELSEAINSMYEWYRLSDICYVYLEDVPNGEALESKESKFHTSRWHKRGWTLQELVAPERVVFVTETWRFLGTKIGLAHVLECITGIEFDILTHRAPLESVSVARRMSWNADRQTTRVEDRAYSLMGLFGVHMSPIYGEGHNAFLRLQEEIIRTIPDQSIFTWGHGCTLKSLSRTRPSHKSSIGRPGFHGLLAQSPNDFRDYGGVSVLSSTTFASRLGLENEDRVPPLHCIFTPEGVQARFLCVDLSRIPQLFRTFFAEVSIDVCERCMQLGHAHALALLQCEDVDDYLLALPLCKPRRSFGPELGLGLAIETHISCDDENVDHRPFRTIGLTINALKEALKHLSAEPIEVSLLRHYSPPPVPKSRQTHFALQRGINFWPKDRTEEVTFSVPPHCIENLGALGFTVSSLRYEPVERPGEIIVSITLLSDPEHRLWIKTPQQSIHIQFSLTLQEPRTRVPHWDIKIHFSVANRFVGLSESSTTQTDSPSTATSGVVSLNNSLASVAADSTQKDDHGTCRIE</sequence>
<evidence type="ECO:0000259" key="1">
    <source>
        <dbReference type="Pfam" id="PF06985"/>
    </source>
</evidence>
<comment type="caution">
    <text evidence="3">The sequence shown here is derived from an EMBL/GenBank/DDBJ whole genome shotgun (WGS) entry which is preliminary data.</text>
</comment>
<organism evidence="3 4">
    <name type="scientific">Trametes pubescens</name>
    <name type="common">White-rot fungus</name>
    <dbReference type="NCBI Taxonomy" id="154538"/>
    <lineage>
        <taxon>Eukaryota</taxon>
        <taxon>Fungi</taxon>
        <taxon>Dikarya</taxon>
        <taxon>Basidiomycota</taxon>
        <taxon>Agaricomycotina</taxon>
        <taxon>Agaricomycetes</taxon>
        <taxon>Polyporales</taxon>
        <taxon>Polyporaceae</taxon>
        <taxon>Trametes</taxon>
    </lineage>
</organism>